<keyword evidence="5" id="KW-0808">Transferase</keyword>
<keyword evidence="1" id="KW-0460">Magnesium</keyword>
<reference evidence="5 6" key="1">
    <citation type="submission" date="2020-12" db="EMBL/GenBank/DDBJ databases">
        <title>Sphingomonas sp.</title>
        <authorList>
            <person name="Kim M.K."/>
        </authorList>
    </citation>
    <scope>NUCLEOTIDE SEQUENCE [LARGE SCALE GENOMIC DNA]</scope>
    <source>
        <strain evidence="5 6">BT552</strain>
    </source>
</reference>
<keyword evidence="6" id="KW-1185">Reference proteome</keyword>
<feature type="domain" description="MobA-like NTP transferase" evidence="4">
    <location>
        <begin position="6"/>
        <end position="108"/>
    </location>
</feature>
<dbReference type="InterPro" id="IPR013482">
    <property type="entry name" value="Molybde_CF_guanTrfase"/>
</dbReference>
<organism evidence="5 6">
    <name type="scientific">Sphingomonas longa</name>
    <dbReference type="NCBI Taxonomy" id="2778730"/>
    <lineage>
        <taxon>Bacteria</taxon>
        <taxon>Pseudomonadati</taxon>
        <taxon>Pseudomonadota</taxon>
        <taxon>Alphaproteobacteria</taxon>
        <taxon>Sphingomonadales</taxon>
        <taxon>Sphingomonadaceae</taxon>
        <taxon>Sphingomonas</taxon>
    </lineage>
</organism>
<comment type="caution">
    <text evidence="5">The sequence shown here is derived from an EMBL/GenBank/DDBJ whole genome shotgun (WGS) entry which is preliminary data.</text>
</comment>
<name>A0ABS2DBV6_9SPHN</name>
<dbReference type="RefSeq" id="WP_204200493.1">
    <property type="nucleotide sequence ID" value="NZ_JAFEMC010000007.1"/>
</dbReference>
<keyword evidence="2" id="KW-0547">Nucleotide-binding</keyword>
<proteinExistence type="predicted"/>
<sequence length="168" mass="17388">MTGILGAVLIGGRSSRFGSDKAQAMFGDRSLAEHAAAALKPFVQEVVMIGGEAVPDLPGPGLGPLGGIAAALDWGASRGFRCVLTIGCDMPRVPDEVFETLLHRAPAYCSDAPVLGLWPSALGAHLLSYLEVGGDRSVRGWARAVGAIPIASDVVIPNVNTRDDLMAL</sequence>
<evidence type="ECO:0000313" key="5">
    <source>
        <dbReference type="EMBL" id="MBM6578398.1"/>
    </source>
</evidence>
<dbReference type="InterPro" id="IPR029044">
    <property type="entry name" value="Nucleotide-diphossugar_trans"/>
</dbReference>
<dbReference type="Pfam" id="PF12804">
    <property type="entry name" value="NTP_transf_3"/>
    <property type="match status" value="1"/>
</dbReference>
<protein>
    <submittedName>
        <fullName evidence="5">Molybdenum cofactor guanylyltransferase</fullName>
    </submittedName>
</protein>
<accession>A0ABS2DBV6</accession>
<dbReference type="EMBL" id="JAFEMC010000007">
    <property type="protein sequence ID" value="MBM6578398.1"/>
    <property type="molecule type" value="Genomic_DNA"/>
</dbReference>
<evidence type="ECO:0000313" key="6">
    <source>
        <dbReference type="Proteomes" id="UP000763641"/>
    </source>
</evidence>
<dbReference type="SUPFAM" id="SSF53448">
    <property type="entry name" value="Nucleotide-diphospho-sugar transferases"/>
    <property type="match status" value="1"/>
</dbReference>
<dbReference type="Proteomes" id="UP000763641">
    <property type="component" value="Unassembled WGS sequence"/>
</dbReference>
<evidence type="ECO:0000259" key="4">
    <source>
        <dbReference type="Pfam" id="PF12804"/>
    </source>
</evidence>
<dbReference type="Gene3D" id="3.90.550.10">
    <property type="entry name" value="Spore Coat Polysaccharide Biosynthesis Protein SpsA, Chain A"/>
    <property type="match status" value="1"/>
</dbReference>
<evidence type="ECO:0000256" key="1">
    <source>
        <dbReference type="ARBA" id="ARBA00022842"/>
    </source>
</evidence>
<keyword evidence="3" id="KW-0501">Molybdenum cofactor biosynthesis</keyword>
<dbReference type="InterPro" id="IPR025877">
    <property type="entry name" value="MobA-like_NTP_Trfase"/>
</dbReference>
<evidence type="ECO:0000256" key="2">
    <source>
        <dbReference type="ARBA" id="ARBA00023134"/>
    </source>
</evidence>
<gene>
    <name evidence="5" type="ORF">ILT43_18615</name>
</gene>
<keyword evidence="2" id="KW-0342">GTP-binding</keyword>
<dbReference type="GO" id="GO:0016779">
    <property type="term" value="F:nucleotidyltransferase activity"/>
    <property type="evidence" value="ECO:0007669"/>
    <property type="project" value="UniProtKB-KW"/>
</dbReference>
<dbReference type="CDD" id="cd02503">
    <property type="entry name" value="MobA"/>
    <property type="match status" value="1"/>
</dbReference>
<keyword evidence="5" id="KW-0548">Nucleotidyltransferase</keyword>
<evidence type="ECO:0000256" key="3">
    <source>
        <dbReference type="ARBA" id="ARBA00023150"/>
    </source>
</evidence>